<evidence type="ECO:0000256" key="1">
    <source>
        <dbReference type="SAM" id="MobiDB-lite"/>
    </source>
</evidence>
<protein>
    <submittedName>
        <fullName evidence="2">Uncharacterized protein</fullName>
    </submittedName>
</protein>
<name>A0A9X0CJB2_9CNID</name>
<dbReference type="AlphaFoldDB" id="A0A9X0CJB2"/>
<organism evidence="2 3">
    <name type="scientific">Desmophyllum pertusum</name>
    <dbReference type="NCBI Taxonomy" id="174260"/>
    <lineage>
        <taxon>Eukaryota</taxon>
        <taxon>Metazoa</taxon>
        <taxon>Cnidaria</taxon>
        <taxon>Anthozoa</taxon>
        <taxon>Hexacorallia</taxon>
        <taxon>Scleractinia</taxon>
        <taxon>Caryophylliina</taxon>
        <taxon>Caryophylliidae</taxon>
        <taxon>Desmophyllum</taxon>
    </lineage>
</organism>
<dbReference type="EMBL" id="MU827317">
    <property type="protein sequence ID" value="KAJ7357856.1"/>
    <property type="molecule type" value="Genomic_DNA"/>
</dbReference>
<gene>
    <name evidence="2" type="ORF">OS493_022674</name>
</gene>
<proteinExistence type="predicted"/>
<feature type="compositionally biased region" description="Polar residues" evidence="1">
    <location>
        <begin position="17"/>
        <end position="30"/>
    </location>
</feature>
<reference evidence="2" key="1">
    <citation type="submission" date="2023-01" db="EMBL/GenBank/DDBJ databases">
        <title>Genome assembly of the deep-sea coral Lophelia pertusa.</title>
        <authorList>
            <person name="Herrera S."/>
            <person name="Cordes E."/>
        </authorList>
    </citation>
    <scope>NUCLEOTIDE SEQUENCE</scope>
    <source>
        <strain evidence="2">USNM1676648</strain>
        <tissue evidence="2">Polyp</tissue>
    </source>
</reference>
<sequence length="470" mass="52319">MQYGNDFVSYQDPGKYTVNSQNPGEQSNVSLDEVADITSEASPRPSPITDDLQESNKPPSPVSIVHSENPDEQSDVSLDEVADITSEPLTTHDVSEPSTTHDEAIGPRGILGWQQIQGLADALFALRDSTVLTESCVDNLIELWNKLPTAFKEAKVLYPPRYRDDVQHTGRFMQKKPGSASVYSQTITPGAVSLRRAMIGSNSGPATTVDTSPLVEALCTKLESVCPSPKGHKGKTISRWRVILDKYHHIRNLVTLHNRLMTRTNIQLYELNQTTLLGWWNNRQKNLEKAVLTQALPQPAAMEADKPLPPARSLLPKAVQSTSQSCTSFICFRMYQASDAGETKQLEPKLHHHQVQPQYFHNYRYMPTTALWTIPSSTATVLPQRQVPAYNSPLPIPVPARTKYSQLKRAAVNQPSQGDGKKRKYERKSTFNSCKHCHLPKTKSFGHSRHVGELGLETSVLLLKEDSLPA</sequence>
<dbReference type="Proteomes" id="UP001163046">
    <property type="component" value="Unassembled WGS sequence"/>
</dbReference>
<feature type="region of interest" description="Disordered" evidence="1">
    <location>
        <begin position="408"/>
        <end position="427"/>
    </location>
</feature>
<comment type="caution">
    <text evidence="2">The sequence shown here is derived from an EMBL/GenBank/DDBJ whole genome shotgun (WGS) entry which is preliminary data.</text>
</comment>
<evidence type="ECO:0000313" key="2">
    <source>
        <dbReference type="EMBL" id="KAJ7357856.1"/>
    </source>
</evidence>
<keyword evidence="3" id="KW-1185">Reference proteome</keyword>
<dbReference type="OrthoDB" id="5978980at2759"/>
<feature type="region of interest" description="Disordered" evidence="1">
    <location>
        <begin position="1"/>
        <end position="77"/>
    </location>
</feature>
<evidence type="ECO:0000313" key="3">
    <source>
        <dbReference type="Proteomes" id="UP001163046"/>
    </source>
</evidence>
<accession>A0A9X0CJB2</accession>